<name>A0A915EUX0_9BILA</name>
<evidence type="ECO:0000313" key="1">
    <source>
        <dbReference type="Proteomes" id="UP000887574"/>
    </source>
</evidence>
<dbReference type="Proteomes" id="UP000887574">
    <property type="component" value="Unplaced"/>
</dbReference>
<reference evidence="2" key="1">
    <citation type="submission" date="2022-11" db="UniProtKB">
        <authorList>
            <consortium name="WormBaseParasite"/>
        </authorList>
    </citation>
    <scope>IDENTIFICATION</scope>
</reference>
<dbReference type="WBParaSite" id="jg9524">
    <property type="protein sequence ID" value="jg9524"/>
    <property type="gene ID" value="jg9524"/>
</dbReference>
<accession>A0A915EUX0</accession>
<protein>
    <submittedName>
        <fullName evidence="2">Uncharacterized protein</fullName>
    </submittedName>
</protein>
<proteinExistence type="predicted"/>
<organism evidence="1 2">
    <name type="scientific">Ditylenchus dipsaci</name>
    <dbReference type="NCBI Taxonomy" id="166011"/>
    <lineage>
        <taxon>Eukaryota</taxon>
        <taxon>Metazoa</taxon>
        <taxon>Ecdysozoa</taxon>
        <taxon>Nematoda</taxon>
        <taxon>Chromadorea</taxon>
        <taxon>Rhabditida</taxon>
        <taxon>Tylenchina</taxon>
        <taxon>Tylenchomorpha</taxon>
        <taxon>Sphaerularioidea</taxon>
        <taxon>Anguinidae</taxon>
        <taxon>Anguininae</taxon>
        <taxon>Ditylenchus</taxon>
    </lineage>
</organism>
<keyword evidence="1" id="KW-1185">Reference proteome</keyword>
<dbReference type="AlphaFoldDB" id="A0A915EUX0"/>
<sequence length="82" mass="9234">MLRIYSMRCGDTVAIHQAVTAETRRRTVVGSESMIPVLKPLTPTQPYSPQGLSYSFHYRVGDSVPTLIHNKSIHVDIAYFKV</sequence>
<evidence type="ECO:0000313" key="2">
    <source>
        <dbReference type="WBParaSite" id="jg9524"/>
    </source>
</evidence>